<evidence type="ECO:0000259" key="2">
    <source>
        <dbReference type="Pfam" id="PF02470"/>
    </source>
</evidence>
<dbReference type="PANTHER" id="PTHR33371:SF4">
    <property type="entry name" value="INTERMEMBRANE PHOSPHOLIPID TRANSPORT SYSTEM BINDING PROTEIN MLAD"/>
    <property type="match status" value="1"/>
</dbReference>
<dbReference type="AlphaFoldDB" id="A0A1I7HWZ4"/>
<proteinExistence type="predicted"/>
<keyword evidence="1" id="KW-0472">Membrane</keyword>
<keyword evidence="1" id="KW-0812">Transmembrane</keyword>
<dbReference type="Proteomes" id="UP000199138">
    <property type="component" value="Unassembled WGS sequence"/>
</dbReference>
<dbReference type="PANTHER" id="PTHR33371">
    <property type="entry name" value="INTERMEMBRANE PHOSPHOLIPID TRANSPORT SYSTEM BINDING PROTEIN MLAD-RELATED"/>
    <property type="match status" value="1"/>
</dbReference>
<dbReference type="OrthoDB" id="9769132at2"/>
<gene>
    <name evidence="3" type="ORF">SAMN05216480_111104</name>
</gene>
<sequence>MKISKEIKTAIIVISGVVLFVLGINFLMSKSLFDNNRHYYAIFDHSGGLTPSTPVTVNGKQIGKVTDVTLRQSDAKIKVNFEIDSEFKFSKNSKAELYKSLLGNAGIQIIPALDGAENLDSGEISTTVQPDMLTSITNELDPLKAKLEQALHSVDSLVTNLNSLLDEERKESLKISIDNLSAITSNFRNITSNFNEMVEDNKGKLTNSMTNVETITTNLASVTDTISKADIAGSLAEFNSAMVKLDGIMTGIENGEGNAGKLLKDEQLYQNLEGASRQLEQLLQDLKLNPKRYVHFSLFGKKNKDYQPPADEEK</sequence>
<organism evidence="3 4">
    <name type="scientific">Pustulibacterium marinum</name>
    <dbReference type="NCBI Taxonomy" id="1224947"/>
    <lineage>
        <taxon>Bacteria</taxon>
        <taxon>Pseudomonadati</taxon>
        <taxon>Bacteroidota</taxon>
        <taxon>Flavobacteriia</taxon>
        <taxon>Flavobacteriales</taxon>
        <taxon>Flavobacteriaceae</taxon>
        <taxon>Pustulibacterium</taxon>
    </lineage>
</organism>
<name>A0A1I7HWZ4_9FLAO</name>
<evidence type="ECO:0000256" key="1">
    <source>
        <dbReference type="SAM" id="Phobius"/>
    </source>
</evidence>
<dbReference type="RefSeq" id="WP_093025766.1">
    <property type="nucleotide sequence ID" value="NZ_FPBK01000011.1"/>
</dbReference>
<dbReference type="InterPro" id="IPR003399">
    <property type="entry name" value="Mce/MlaD"/>
</dbReference>
<dbReference type="InterPro" id="IPR052336">
    <property type="entry name" value="MlaD_Phospholipid_Transporter"/>
</dbReference>
<keyword evidence="4" id="KW-1185">Reference proteome</keyword>
<keyword evidence="1" id="KW-1133">Transmembrane helix</keyword>
<protein>
    <submittedName>
        <fullName evidence="3">Phospholipid/cholesterol/gamma-HCH transport system substrate-binding protein</fullName>
    </submittedName>
</protein>
<reference evidence="4" key="1">
    <citation type="submission" date="2016-10" db="EMBL/GenBank/DDBJ databases">
        <authorList>
            <person name="Varghese N."/>
            <person name="Submissions S."/>
        </authorList>
    </citation>
    <scope>NUCLEOTIDE SEQUENCE [LARGE SCALE GENOMIC DNA]</scope>
    <source>
        <strain evidence="4">CGMCC 1.12333</strain>
    </source>
</reference>
<evidence type="ECO:0000313" key="4">
    <source>
        <dbReference type="Proteomes" id="UP000199138"/>
    </source>
</evidence>
<accession>A0A1I7HWZ4</accession>
<dbReference type="Pfam" id="PF02470">
    <property type="entry name" value="MlaD"/>
    <property type="match status" value="1"/>
</dbReference>
<evidence type="ECO:0000313" key="3">
    <source>
        <dbReference type="EMBL" id="SFU65200.1"/>
    </source>
</evidence>
<feature type="transmembrane region" description="Helical" evidence="1">
    <location>
        <begin position="7"/>
        <end position="28"/>
    </location>
</feature>
<dbReference type="STRING" id="1224947.SAMN05216480_111104"/>
<dbReference type="EMBL" id="FPBK01000011">
    <property type="protein sequence ID" value="SFU65200.1"/>
    <property type="molecule type" value="Genomic_DNA"/>
</dbReference>
<feature type="domain" description="Mce/MlaD" evidence="2">
    <location>
        <begin position="36"/>
        <end position="111"/>
    </location>
</feature>